<proteinExistence type="predicted"/>
<feature type="transmembrane region" description="Helical" evidence="1">
    <location>
        <begin position="6"/>
        <end position="26"/>
    </location>
</feature>
<gene>
    <name evidence="2" type="ordered locus">BN4_11579</name>
</gene>
<feature type="transmembrane region" description="Helical" evidence="1">
    <location>
        <begin position="38"/>
        <end position="56"/>
    </location>
</feature>
<dbReference type="PATRIC" id="fig|879567.3.peg.1650"/>
<reference evidence="3" key="2">
    <citation type="journal article" date="2013" name="Stand. Genomic Sci.">
        <title>Complete genome sequence of Desulfocapsa sulfexigens, a marine deltaproteobacterium specialized in disproportionating inorganic sulfur compounds.</title>
        <authorList>
            <person name="Finster K.W."/>
            <person name="Kjeldsen K.U."/>
            <person name="Kube M."/>
            <person name="Reinhardt R."/>
            <person name="Mussmann M."/>
            <person name="Amann R."/>
            <person name="Schreiber L."/>
        </authorList>
    </citation>
    <scope>NUCLEOTIDE SEQUENCE [LARGE SCALE GENOMIC DNA]</scope>
    <source>
        <strain evidence="3">DSM 10523 / SB164P1</strain>
    </source>
</reference>
<protein>
    <submittedName>
        <fullName evidence="2">Uncharacterized protein</fullName>
    </submittedName>
</protein>
<keyword evidence="1" id="KW-0472">Membrane</keyword>
<keyword evidence="1" id="KW-1133">Transmembrane helix</keyword>
<evidence type="ECO:0000313" key="3">
    <source>
        <dbReference type="Proteomes" id="UP000011724"/>
    </source>
</evidence>
<dbReference type="EMBL" id="FO203427">
    <property type="protein sequence ID" value="CCH48814.1"/>
    <property type="molecule type" value="Genomic_DNA"/>
</dbReference>
<dbReference type="AlphaFoldDB" id="M1WQ74"/>
<dbReference type="KEGG" id="dpi:BN4_11579"/>
<dbReference type="Proteomes" id="UP000011724">
    <property type="component" value="Chromosome"/>
</dbReference>
<sequence>MRGGEYVFLGVILISLVHLICIGVALWRSANVFDGPKIWGILAKLVVVLGGVRSFLNLCEAEINAQFIITLRGEACG</sequence>
<reference evidence="2 3" key="1">
    <citation type="journal article" date="2013" name="PLoS ONE">
        <title>The first genomic and proteomic characterization of a deep-sea sulfate reducer: insights into the piezophilic lifestyle of Desulfovibrio piezophilus.</title>
        <authorList>
            <person name="Pradel N."/>
            <person name="Ji B."/>
            <person name="Gimenez G."/>
            <person name="Talla E."/>
            <person name="Lenoble P."/>
            <person name="Garel M."/>
            <person name="Tamburini C."/>
            <person name="Fourquet P."/>
            <person name="Lebrun R."/>
            <person name="Bertin P."/>
            <person name="Denis Y."/>
            <person name="Pophillat M."/>
            <person name="Barbe V."/>
            <person name="Ollivier B."/>
            <person name="Dolla A."/>
        </authorList>
    </citation>
    <scope>NUCLEOTIDE SEQUENCE [LARGE SCALE GENOMIC DNA]</scope>
    <source>
        <strain evidence="3">DSM 10523 / SB164P1</strain>
    </source>
</reference>
<dbReference type="STRING" id="1322246.BN4_11579"/>
<evidence type="ECO:0000256" key="1">
    <source>
        <dbReference type="SAM" id="Phobius"/>
    </source>
</evidence>
<accession>M1WQ74</accession>
<organism evidence="2 3">
    <name type="scientific">Pseudodesulfovibrio piezophilus (strain DSM 21447 / JCM 15486 / C1TLV30)</name>
    <name type="common">Desulfovibrio piezophilus</name>
    <dbReference type="NCBI Taxonomy" id="1322246"/>
    <lineage>
        <taxon>Bacteria</taxon>
        <taxon>Pseudomonadati</taxon>
        <taxon>Thermodesulfobacteriota</taxon>
        <taxon>Desulfovibrionia</taxon>
        <taxon>Desulfovibrionales</taxon>
        <taxon>Desulfovibrionaceae</taxon>
    </lineage>
</organism>
<evidence type="ECO:0000313" key="2">
    <source>
        <dbReference type="EMBL" id="CCH48814.1"/>
    </source>
</evidence>
<name>M1WQ74_PSEP2</name>
<keyword evidence="1" id="KW-0812">Transmembrane</keyword>
<dbReference type="HOGENOM" id="CLU_2632356_0_0_7"/>
<keyword evidence="3" id="KW-1185">Reference proteome</keyword>